<protein>
    <submittedName>
        <fullName evidence="1">Uncharacterized protein</fullName>
    </submittedName>
</protein>
<dbReference type="AlphaFoldDB" id="A0A345VLC1"/>
<dbReference type="EMBL" id="CP022601">
    <property type="protein sequence ID" value="AXJ13523.1"/>
    <property type="molecule type" value="Genomic_DNA"/>
</dbReference>
<accession>A0A345VLC1</accession>
<reference evidence="1 2" key="1">
    <citation type="submission" date="2017-07" db="EMBL/GenBank/DDBJ databases">
        <title>Streptococcus pluranimalium as cause of bovine abortion.</title>
        <authorList>
            <person name="Rodriguez Campos S."/>
            <person name="Gobeli Brawand S."/>
            <person name="Brodard I."/>
            <person name="Rychener L."/>
            <person name="Perreten V."/>
        </authorList>
    </citation>
    <scope>NUCLEOTIDE SEQUENCE [LARGE SCALE GENOMIC DNA]</scope>
    <source>
        <strain evidence="1 2">14A0014</strain>
    </source>
</reference>
<evidence type="ECO:0000313" key="2">
    <source>
        <dbReference type="Proteomes" id="UP000255411"/>
    </source>
</evidence>
<dbReference type="Proteomes" id="UP000255411">
    <property type="component" value="Chromosome"/>
</dbReference>
<organism evidence="1 2">
    <name type="scientific">Streptococcus pluranimalium</name>
    <dbReference type="NCBI Taxonomy" id="82348"/>
    <lineage>
        <taxon>Bacteria</taxon>
        <taxon>Bacillati</taxon>
        <taxon>Bacillota</taxon>
        <taxon>Bacilli</taxon>
        <taxon>Lactobacillales</taxon>
        <taxon>Streptococcaceae</taxon>
        <taxon>Streptococcus</taxon>
    </lineage>
</organism>
<sequence length="31" mass="3671">MCLINPIVSNKWLEDHKKELEISLEDFNALK</sequence>
<evidence type="ECO:0000313" key="1">
    <source>
        <dbReference type="EMBL" id="AXJ13523.1"/>
    </source>
</evidence>
<gene>
    <name evidence="1" type="ORF">Sp14A_16130</name>
</gene>
<proteinExistence type="predicted"/>
<name>A0A345VLC1_9STRE</name>